<dbReference type="PROSITE" id="PS01124">
    <property type="entry name" value="HTH_ARAC_FAMILY_2"/>
    <property type="match status" value="1"/>
</dbReference>
<organism evidence="5 6">
    <name type="scientific">Cohnella lubricantis</name>
    <dbReference type="NCBI Taxonomy" id="2163172"/>
    <lineage>
        <taxon>Bacteria</taxon>
        <taxon>Bacillati</taxon>
        <taxon>Bacillota</taxon>
        <taxon>Bacilli</taxon>
        <taxon>Bacillales</taxon>
        <taxon>Paenibacillaceae</taxon>
        <taxon>Cohnella</taxon>
    </lineage>
</organism>
<protein>
    <submittedName>
        <fullName evidence="5">Helix-turn-helix transcriptional regulator</fullName>
    </submittedName>
</protein>
<dbReference type="InterPro" id="IPR018062">
    <property type="entry name" value="HTH_AraC-typ_CS"/>
</dbReference>
<evidence type="ECO:0000256" key="2">
    <source>
        <dbReference type="ARBA" id="ARBA00023125"/>
    </source>
</evidence>
<dbReference type="PROSITE" id="PS00041">
    <property type="entry name" value="HTH_ARAC_FAMILY_1"/>
    <property type="match status" value="1"/>
</dbReference>
<comment type="caution">
    <text evidence="5">The sequence shown here is derived from an EMBL/GenBank/DDBJ whole genome shotgun (WGS) entry which is preliminary data.</text>
</comment>
<proteinExistence type="predicted"/>
<evidence type="ECO:0000313" key="6">
    <source>
        <dbReference type="Proteomes" id="UP000574133"/>
    </source>
</evidence>
<keyword evidence="2" id="KW-0238">DNA-binding</keyword>
<keyword evidence="6" id="KW-1185">Reference proteome</keyword>
<dbReference type="Gene3D" id="1.10.10.60">
    <property type="entry name" value="Homeodomain-like"/>
    <property type="match status" value="2"/>
</dbReference>
<reference evidence="5 6" key="1">
    <citation type="submission" date="2020-08" db="EMBL/GenBank/DDBJ databases">
        <title>Cohnella phylogeny.</title>
        <authorList>
            <person name="Dunlap C."/>
        </authorList>
    </citation>
    <scope>NUCLEOTIDE SEQUENCE [LARGE SCALE GENOMIC DNA]</scope>
    <source>
        <strain evidence="5 6">DSM 103658</strain>
    </source>
</reference>
<evidence type="ECO:0000256" key="3">
    <source>
        <dbReference type="ARBA" id="ARBA00023163"/>
    </source>
</evidence>
<evidence type="ECO:0000313" key="5">
    <source>
        <dbReference type="EMBL" id="MBB6675879.1"/>
    </source>
</evidence>
<dbReference type="RefSeq" id="WP_185177187.1">
    <property type="nucleotide sequence ID" value="NZ_CBCSEP010000014.1"/>
</dbReference>
<keyword evidence="1" id="KW-0805">Transcription regulation</keyword>
<dbReference type="Pfam" id="PF12833">
    <property type="entry name" value="HTH_18"/>
    <property type="match status" value="1"/>
</dbReference>
<dbReference type="GO" id="GO:0003700">
    <property type="term" value="F:DNA-binding transcription factor activity"/>
    <property type="evidence" value="ECO:0007669"/>
    <property type="project" value="InterPro"/>
</dbReference>
<dbReference type="PANTHER" id="PTHR43280:SF2">
    <property type="entry name" value="HTH-TYPE TRANSCRIPTIONAL REGULATOR EXSA"/>
    <property type="match status" value="1"/>
</dbReference>
<dbReference type="SUPFAM" id="SSF51215">
    <property type="entry name" value="Regulatory protein AraC"/>
    <property type="match status" value="1"/>
</dbReference>
<keyword evidence="3" id="KW-0804">Transcription</keyword>
<dbReference type="GO" id="GO:0043565">
    <property type="term" value="F:sequence-specific DNA binding"/>
    <property type="evidence" value="ECO:0007669"/>
    <property type="project" value="InterPro"/>
</dbReference>
<accession>A0A841T6Y8</accession>
<gene>
    <name evidence="5" type="ORF">H4Q31_00900</name>
</gene>
<dbReference type="PANTHER" id="PTHR43280">
    <property type="entry name" value="ARAC-FAMILY TRANSCRIPTIONAL REGULATOR"/>
    <property type="match status" value="1"/>
</dbReference>
<dbReference type="Gene3D" id="2.60.120.10">
    <property type="entry name" value="Jelly Rolls"/>
    <property type="match status" value="1"/>
</dbReference>
<dbReference type="SUPFAM" id="SSF46689">
    <property type="entry name" value="Homeodomain-like"/>
    <property type="match status" value="2"/>
</dbReference>
<dbReference type="AlphaFoldDB" id="A0A841T6Y8"/>
<dbReference type="InterPro" id="IPR014710">
    <property type="entry name" value="RmlC-like_jellyroll"/>
</dbReference>
<dbReference type="InterPro" id="IPR018060">
    <property type="entry name" value="HTH_AraC"/>
</dbReference>
<dbReference type="InterPro" id="IPR009057">
    <property type="entry name" value="Homeodomain-like_sf"/>
</dbReference>
<feature type="domain" description="HTH araC/xylS-type" evidence="4">
    <location>
        <begin position="163"/>
        <end position="261"/>
    </location>
</feature>
<evidence type="ECO:0000256" key="1">
    <source>
        <dbReference type="ARBA" id="ARBA00023015"/>
    </source>
</evidence>
<dbReference type="EMBL" id="JACJVN010000006">
    <property type="protein sequence ID" value="MBB6675879.1"/>
    <property type="molecule type" value="Genomic_DNA"/>
</dbReference>
<evidence type="ECO:0000259" key="4">
    <source>
        <dbReference type="PROSITE" id="PS01124"/>
    </source>
</evidence>
<dbReference type="Proteomes" id="UP000574133">
    <property type="component" value="Unassembled WGS sequence"/>
</dbReference>
<name>A0A841T6Y8_9BACL</name>
<dbReference type="InterPro" id="IPR037923">
    <property type="entry name" value="HTH-like"/>
</dbReference>
<dbReference type="SMART" id="SM00342">
    <property type="entry name" value="HTH_ARAC"/>
    <property type="match status" value="1"/>
</dbReference>
<sequence>MTIDYDGIVPEMRYFICRYCTSNWSMPESTIDFVDLTYVFEGSVTYIVNGVPYHAEKGDLICIPSRSKRQAEIDPDRPMAAYAANLWLYHLTGRDVSLPFPIHSKIGLRDDLLTLYKELNLEWMQKKPGSSMRVRAIMLSILHKYFRLIWYRDTADHADLHVSKVLRYIHENYHLRLEVKELARLVDLNPSYFGTLFKKHTGSAVKEYINKVRVNNAENMLVSGEFSITETAYRCGFEDVFYFSKVFKKVKGYSPSRVKMVW</sequence>